<evidence type="ECO:0000256" key="1">
    <source>
        <dbReference type="ARBA" id="ARBA00022801"/>
    </source>
</evidence>
<keyword evidence="1" id="KW-0378">Hydrolase</keyword>
<evidence type="ECO:0000313" key="4">
    <source>
        <dbReference type="EMBL" id="MFC7614999.1"/>
    </source>
</evidence>
<feature type="domain" description="Beta-galactosidase galactose-binding" evidence="3">
    <location>
        <begin position="150"/>
        <end position="206"/>
    </location>
</feature>
<gene>
    <name evidence="4" type="ORF">ACFQV2_17215</name>
</gene>
<dbReference type="Proteomes" id="UP001596512">
    <property type="component" value="Unassembled WGS sequence"/>
</dbReference>
<name>A0ABW2TPB1_9PSEU</name>
<dbReference type="InterPro" id="IPR008979">
    <property type="entry name" value="Galactose-bd-like_sf"/>
</dbReference>
<reference evidence="5" key="1">
    <citation type="journal article" date="2019" name="Int. J. Syst. Evol. Microbiol.">
        <title>The Global Catalogue of Microorganisms (GCM) 10K type strain sequencing project: providing services to taxonomists for standard genome sequencing and annotation.</title>
        <authorList>
            <consortium name="The Broad Institute Genomics Platform"/>
            <consortium name="The Broad Institute Genome Sequencing Center for Infectious Disease"/>
            <person name="Wu L."/>
            <person name="Ma J."/>
        </authorList>
    </citation>
    <scope>NUCLEOTIDE SEQUENCE [LARGE SCALE GENOMIC DNA]</scope>
    <source>
        <strain evidence="5">JCM 17695</strain>
    </source>
</reference>
<keyword evidence="2" id="KW-0326">Glycosidase</keyword>
<comment type="caution">
    <text evidence="4">The sequence shown here is derived from an EMBL/GenBank/DDBJ whole genome shotgun (WGS) entry which is preliminary data.</text>
</comment>
<dbReference type="SUPFAM" id="SSF49785">
    <property type="entry name" value="Galactose-binding domain-like"/>
    <property type="match status" value="1"/>
</dbReference>
<protein>
    <recommendedName>
        <fullName evidence="3">Beta-galactosidase galactose-binding domain-containing protein</fullName>
    </recommendedName>
</protein>
<dbReference type="Gene3D" id="2.60.120.260">
    <property type="entry name" value="Galactose-binding domain-like"/>
    <property type="match status" value="2"/>
</dbReference>
<organism evidence="4 5">
    <name type="scientific">Actinokineospora soli</name>
    <dbReference type="NCBI Taxonomy" id="1048753"/>
    <lineage>
        <taxon>Bacteria</taxon>
        <taxon>Bacillati</taxon>
        <taxon>Actinomycetota</taxon>
        <taxon>Actinomycetes</taxon>
        <taxon>Pseudonocardiales</taxon>
        <taxon>Pseudonocardiaceae</taxon>
        <taxon>Actinokineospora</taxon>
    </lineage>
</organism>
<dbReference type="InterPro" id="IPR048913">
    <property type="entry name" value="BetaGal_gal-bd"/>
</dbReference>
<evidence type="ECO:0000256" key="2">
    <source>
        <dbReference type="ARBA" id="ARBA00023295"/>
    </source>
</evidence>
<dbReference type="Pfam" id="PF21467">
    <property type="entry name" value="BetaGal_gal-bd"/>
    <property type="match status" value="1"/>
</dbReference>
<sequence>MEDTVPSTTTRRPTRSVVALRESARLFDSTGVLGTTRLAARAASAGHPGLVLCETTLDRGGPTLLDVPGLTGRAQVFLDGQPVGTLDGVGTVLSFTVHTGSVLALLAEGGLTGRVLLDGVEADDWTVHTLPLGALPDLPFTRTGAPGVGPTFHRGRAHLPDPVDLHLALADWTRGHVWANGAYLGSYGGGLRVLPVPARVLRAGTNEVTVLELVAARGPAVVLRR</sequence>
<evidence type="ECO:0000259" key="3">
    <source>
        <dbReference type="Pfam" id="PF21467"/>
    </source>
</evidence>
<keyword evidence="5" id="KW-1185">Reference proteome</keyword>
<proteinExistence type="predicted"/>
<accession>A0ABW2TPB1</accession>
<dbReference type="EMBL" id="JBHTEY010000004">
    <property type="protein sequence ID" value="MFC7614999.1"/>
    <property type="molecule type" value="Genomic_DNA"/>
</dbReference>
<evidence type="ECO:0000313" key="5">
    <source>
        <dbReference type="Proteomes" id="UP001596512"/>
    </source>
</evidence>